<dbReference type="GO" id="GO:0004113">
    <property type="term" value="F:2',3'-cyclic-nucleotide 3'-phosphodiesterase activity"/>
    <property type="evidence" value="ECO:0007669"/>
    <property type="project" value="InterPro"/>
</dbReference>
<proteinExistence type="inferred from homology"/>
<feature type="active site" description="Proton acceptor" evidence="2">
    <location>
        <position position="120"/>
    </location>
</feature>
<evidence type="ECO:0000313" key="4">
    <source>
        <dbReference type="Proteomes" id="UP000193570"/>
    </source>
</evidence>
<comment type="function">
    <text evidence="2">Hydrolyzes RNA 2',3'-cyclic phosphodiester to an RNA 2'-phosphomonoester.</text>
</comment>
<dbReference type="EMBL" id="FWFK01000007">
    <property type="protein sequence ID" value="SLN67343.1"/>
    <property type="molecule type" value="Genomic_DNA"/>
</dbReference>
<keyword evidence="1 2" id="KW-0378">Hydrolase</keyword>
<protein>
    <recommendedName>
        <fullName evidence="2">RNA 2',3'-cyclic phosphodiesterase</fullName>
        <shortName evidence="2">RNA 2',3'-CPDase</shortName>
        <ecNumber evidence="2">3.1.4.58</ecNumber>
    </recommendedName>
</protein>
<dbReference type="SUPFAM" id="SSF55144">
    <property type="entry name" value="LigT-like"/>
    <property type="match status" value="1"/>
</dbReference>
<dbReference type="Pfam" id="PF13563">
    <property type="entry name" value="2_5_RNA_ligase2"/>
    <property type="match status" value="1"/>
</dbReference>
<comment type="similarity">
    <text evidence="2">Belongs to the 2H phosphoesterase superfamily. ThpR family.</text>
</comment>
<dbReference type="PANTHER" id="PTHR35561">
    <property type="entry name" value="RNA 2',3'-CYCLIC PHOSPHODIESTERASE"/>
    <property type="match status" value="1"/>
</dbReference>
<dbReference type="Gene3D" id="3.90.1140.10">
    <property type="entry name" value="Cyclic phosphodiesterase"/>
    <property type="match status" value="1"/>
</dbReference>
<dbReference type="Proteomes" id="UP000193570">
    <property type="component" value="Unassembled WGS sequence"/>
</dbReference>
<dbReference type="NCBIfam" id="TIGR02258">
    <property type="entry name" value="2_5_ligase"/>
    <property type="match status" value="1"/>
</dbReference>
<dbReference type="AlphaFoldDB" id="A0A1X7A1F3"/>
<reference evidence="3 4" key="1">
    <citation type="submission" date="2017-03" db="EMBL/GenBank/DDBJ databases">
        <authorList>
            <person name="Afonso C.L."/>
            <person name="Miller P.J."/>
            <person name="Scott M.A."/>
            <person name="Spackman E."/>
            <person name="Goraichik I."/>
            <person name="Dimitrov K.M."/>
            <person name="Suarez D.L."/>
            <person name="Swayne D.E."/>
        </authorList>
    </citation>
    <scope>NUCLEOTIDE SEQUENCE [LARGE SCALE GENOMIC DNA]</scope>
    <source>
        <strain evidence="3 4">CECT 8625</strain>
    </source>
</reference>
<feature type="active site" description="Proton donor" evidence="2">
    <location>
        <position position="36"/>
    </location>
</feature>
<dbReference type="PANTHER" id="PTHR35561:SF1">
    <property type="entry name" value="RNA 2',3'-CYCLIC PHOSPHODIESTERASE"/>
    <property type="match status" value="1"/>
</dbReference>
<dbReference type="GO" id="GO:0016874">
    <property type="term" value="F:ligase activity"/>
    <property type="evidence" value="ECO:0007669"/>
    <property type="project" value="UniProtKB-KW"/>
</dbReference>
<evidence type="ECO:0000256" key="1">
    <source>
        <dbReference type="ARBA" id="ARBA00022801"/>
    </source>
</evidence>
<gene>
    <name evidence="3" type="ORF">ROJ8625_03448</name>
</gene>
<name>A0A1X7A1F3_9RHOB</name>
<dbReference type="InterPro" id="IPR009097">
    <property type="entry name" value="Cyclic_Pdiesterase"/>
</dbReference>
<feature type="short sequence motif" description="HXTX 1" evidence="2">
    <location>
        <begin position="36"/>
        <end position="39"/>
    </location>
</feature>
<keyword evidence="3" id="KW-0436">Ligase</keyword>
<dbReference type="RefSeq" id="WP_085793125.1">
    <property type="nucleotide sequence ID" value="NZ_FWFK01000007.1"/>
</dbReference>
<keyword evidence="4" id="KW-1185">Reference proteome</keyword>
<dbReference type="EC" id="3.1.4.58" evidence="2"/>
<organism evidence="3 4">
    <name type="scientific">Roseivivax jejudonensis</name>
    <dbReference type="NCBI Taxonomy" id="1529041"/>
    <lineage>
        <taxon>Bacteria</taxon>
        <taxon>Pseudomonadati</taxon>
        <taxon>Pseudomonadota</taxon>
        <taxon>Alphaproteobacteria</taxon>
        <taxon>Rhodobacterales</taxon>
        <taxon>Roseobacteraceae</taxon>
        <taxon>Roseivivax</taxon>
    </lineage>
</organism>
<dbReference type="InterPro" id="IPR004175">
    <property type="entry name" value="RNA_CPDase"/>
</dbReference>
<evidence type="ECO:0000256" key="2">
    <source>
        <dbReference type="HAMAP-Rule" id="MF_01940"/>
    </source>
</evidence>
<dbReference type="OrthoDB" id="9793819at2"/>
<dbReference type="HAMAP" id="MF_01940">
    <property type="entry name" value="RNA_CPDase"/>
    <property type="match status" value="1"/>
</dbReference>
<comment type="catalytic activity">
    <reaction evidence="2">
        <text>a 3'-end 2',3'-cyclophospho-ribonucleotide-RNA + H2O = a 3'-end 2'-phospho-ribonucleotide-RNA + H(+)</text>
        <dbReference type="Rhea" id="RHEA:11828"/>
        <dbReference type="Rhea" id="RHEA-COMP:10464"/>
        <dbReference type="Rhea" id="RHEA-COMP:17353"/>
        <dbReference type="ChEBI" id="CHEBI:15377"/>
        <dbReference type="ChEBI" id="CHEBI:15378"/>
        <dbReference type="ChEBI" id="CHEBI:83064"/>
        <dbReference type="ChEBI" id="CHEBI:173113"/>
        <dbReference type="EC" id="3.1.4.58"/>
    </reaction>
</comment>
<accession>A0A1X7A1F3</accession>
<sequence length="181" mass="20026">MRAFIALPLPLSDADVLEAMGDRLDVGRVMDPETMHLTLAFLGDVPEADLREVAEALETLAPPAFTYRLSGVTSFGNGQTGHALALSAEDDGRLRDLHDRVRSRCHGAGLPLERRRFRPHVTFARLPGRLDTEEEAKLAAFLKREAHMTVEDVRADRFVLYESVLTKAGAVYDELAEFPLG</sequence>
<feature type="short sequence motif" description="HXTX 2" evidence="2">
    <location>
        <begin position="120"/>
        <end position="123"/>
    </location>
</feature>
<dbReference type="GO" id="GO:0008664">
    <property type="term" value="F:RNA 2',3'-cyclic 3'-phosphodiesterase activity"/>
    <property type="evidence" value="ECO:0007669"/>
    <property type="project" value="UniProtKB-EC"/>
</dbReference>
<evidence type="ECO:0000313" key="3">
    <source>
        <dbReference type="EMBL" id="SLN67343.1"/>
    </source>
</evidence>